<evidence type="ECO:0000256" key="8">
    <source>
        <dbReference type="PIRSR" id="PIRSR600175-1"/>
    </source>
</evidence>
<reference evidence="12 13" key="1">
    <citation type="submission" date="2025-04" db="UniProtKB">
        <authorList>
            <consortium name="RefSeq"/>
        </authorList>
    </citation>
    <scope>IDENTIFICATION</scope>
    <source>
        <tissue evidence="12 13">Whole body pupa</tissue>
    </source>
</reference>
<keyword evidence="7 10" id="KW-0472">Membrane</keyword>
<evidence type="ECO:0000256" key="3">
    <source>
        <dbReference type="ARBA" id="ARBA00022448"/>
    </source>
</evidence>
<feature type="region of interest" description="Disordered" evidence="9">
    <location>
        <begin position="305"/>
        <end position="333"/>
    </location>
</feature>
<evidence type="ECO:0000256" key="10">
    <source>
        <dbReference type="SAM" id="Phobius"/>
    </source>
</evidence>
<evidence type="ECO:0000313" key="13">
    <source>
        <dbReference type="RefSeq" id="XP_037886486.1"/>
    </source>
</evidence>
<dbReference type="Pfam" id="PF00209">
    <property type="entry name" value="SNF"/>
    <property type="match status" value="1"/>
</dbReference>
<dbReference type="RefSeq" id="XP_037886486.1">
    <property type="nucleotide sequence ID" value="XM_038030558.1"/>
</dbReference>
<organism evidence="11 17">
    <name type="scientific">Glossina fuscipes</name>
    <dbReference type="NCBI Taxonomy" id="7396"/>
    <lineage>
        <taxon>Eukaryota</taxon>
        <taxon>Metazoa</taxon>
        <taxon>Ecdysozoa</taxon>
        <taxon>Arthropoda</taxon>
        <taxon>Hexapoda</taxon>
        <taxon>Insecta</taxon>
        <taxon>Pterygota</taxon>
        <taxon>Neoptera</taxon>
        <taxon>Endopterygota</taxon>
        <taxon>Diptera</taxon>
        <taxon>Brachycera</taxon>
        <taxon>Muscomorpha</taxon>
        <taxon>Hippoboscoidea</taxon>
        <taxon>Glossinidae</taxon>
        <taxon>Glossina</taxon>
    </lineage>
</organism>
<feature type="binding site" evidence="8">
    <location>
        <position position="511"/>
    </location>
    <ligand>
        <name>Na(+)</name>
        <dbReference type="ChEBI" id="CHEBI:29101"/>
        <label>1</label>
    </ligand>
</feature>
<keyword evidence="11" id="KW-1185">Reference proteome</keyword>
<comment type="similarity">
    <text evidence="2">Belongs to the sodium:neurotransmitter symporter (SNF) (TC 2.A.22) family.</text>
</comment>
<dbReference type="KEGG" id="gfs:119635654"/>
<evidence type="ECO:0000256" key="5">
    <source>
        <dbReference type="ARBA" id="ARBA00022847"/>
    </source>
</evidence>
<feature type="transmembrane region" description="Helical" evidence="10">
    <location>
        <begin position="526"/>
        <end position="544"/>
    </location>
</feature>
<dbReference type="GO" id="GO:0046872">
    <property type="term" value="F:metal ion binding"/>
    <property type="evidence" value="ECO:0007669"/>
    <property type="project" value="UniProtKB-KW"/>
</dbReference>
<accession>A0A8U0WKQ8</accession>
<feature type="transmembrane region" description="Helical" evidence="10">
    <location>
        <begin position="886"/>
        <end position="908"/>
    </location>
</feature>
<dbReference type="RefSeq" id="XP_037886490.1">
    <property type="nucleotide sequence ID" value="XM_038030562.1"/>
</dbReference>
<feature type="transmembrane region" description="Helical" evidence="10">
    <location>
        <begin position="992"/>
        <end position="1014"/>
    </location>
</feature>
<evidence type="ECO:0000313" key="11">
    <source>
        <dbReference type="Proteomes" id="UP000092443"/>
    </source>
</evidence>
<sequence length="1330" mass="148158">MNTDDVNLNCISQRNTDEGSKWLCDIEMQSNCYFSLPNKELENTISAWNGLENATSLDRCIEGKKAFNACRPITGNCIREDLLTRDKYHACENLSKESFGLSENLSRESVRRACEVISDDLSDNDSNEVQHVSEQLRRSLQANGAACTEKAIIELPSDDAFDAIQELDAILEIHDKSLTDYSSCSLSRTESDVEQTRVQDCLEDLDNYLEQMDECSVASNTLPRIESGTLPLIKKLPSTKCSADSFQRNADVRKTISCIADKQLLNGSKQKIFDLNEAEVESNNWIMNEHRNERRLSASSISFNSVSESEEKDLSPTSTERTETKTLAARSTPPNILTAEQIFQNLLEQSASSYAIDESTPRQYGRRAEGTPRISMPSINASGSCIIVNYQDSRPSSAPIASLENTRSSSGFILAEHSQDSGGGQTLHIGSETSTIHSSHNTSAVSIETSSESSDCSTSLHRGAETSLEMNETDINHENVRDSQKRGFNSIWPCTGSRTIALLSSTLGLFNTCRFAVLTVNYGGNFLIQFLLLSIIFGIPFFWLQMCLGAKIKAGPVSMWRISPICCGIGLALVLVQYLIAIYSSVIIVWLLIFIHDTFKYQSNYRWMDPIYPSIYENHTSSVNVNLTQYVPDYFNIIILQRLRLLMKFNEGSGTQYRLNDRLIFGLFVLWISVFSILCKGLKSFGTIIVELGPLALIALIVVTGKMLCVIDLTKLQYIFSSGELDDFLINSKTWGVAAQETFLTWGLLGSSVIAITSRTCSNATKVTLRRDAILVVFLTFLGLSLAALVGLSCIQLLNQNAYVYIPGSYETLTSSRSVYLLSESTTNAEIISFPAKLVPHYSSFIGETYRRPTALHKSESGYQMLRFVTELLPSAAAVASNQMSWIWTAVIFISLLIFGINQLCVMWQSISSTLGSSTRAVLLSCMTGLLLSIPFATEAGVMLLHYMDFLLGGAWFIPILWVSHILGVFLIRGRPYNGDDLVNDLKMSGSISALLALSWNVLLPIGLIALSVINYKISLSSQLYYWRGKSHFSYWSRKVGALTQIGFLLLVPIAAIVQIYRYLSSGPPDILDRIQLLYCPLEDSRGNLRTHRMHSENIERSEVRNVGNNANTSLTNNPDDAPPKYTPPPSYTTATGARLAKLFRQSIRRSVRRILGDNRSRPILTMESEHSESRSIPPDYATILTDQSTALRDVNPSISETIEIDHRPITNAQRANRSLSLGRKETLQKHRFNVNCMRPMSGSRVHDMDTPIRERLARPQRPYTAEDVVTILRSSTINRNRTYSSHPQCEASFCSNENLVLNAEPPDLSAAIETNRPNEVASNRSRSAI</sequence>
<feature type="transmembrane region" description="Helical" evidence="10">
    <location>
        <begin position="663"/>
        <end position="682"/>
    </location>
</feature>
<dbReference type="PRINTS" id="PR00176">
    <property type="entry name" value="NANEUSMPORT"/>
</dbReference>
<evidence type="ECO:0000313" key="14">
    <source>
        <dbReference type="RefSeq" id="XP_037886487.1"/>
    </source>
</evidence>
<evidence type="ECO:0000256" key="9">
    <source>
        <dbReference type="SAM" id="MobiDB-lite"/>
    </source>
</evidence>
<protein>
    <submittedName>
        <fullName evidence="12 13">Uncharacterized protein LOC119635654</fullName>
    </submittedName>
</protein>
<comment type="subcellular location">
    <subcellularLocation>
        <location evidence="1">Membrane</location>
        <topology evidence="1">Multi-pass membrane protein</topology>
    </subcellularLocation>
</comment>
<evidence type="ECO:0000256" key="7">
    <source>
        <dbReference type="ARBA" id="ARBA00023136"/>
    </source>
</evidence>
<keyword evidence="4 10" id="KW-0812">Transmembrane</keyword>
<dbReference type="Proteomes" id="UP000092443">
    <property type="component" value="Unplaced"/>
</dbReference>
<feature type="transmembrane region" description="Helical" evidence="10">
    <location>
        <begin position="1042"/>
        <end position="1064"/>
    </location>
</feature>
<keyword evidence="5" id="KW-0769">Symport</keyword>
<feature type="region of interest" description="Disordered" evidence="9">
    <location>
        <begin position="357"/>
        <end position="376"/>
    </location>
</feature>
<evidence type="ECO:0000256" key="6">
    <source>
        <dbReference type="ARBA" id="ARBA00022989"/>
    </source>
</evidence>
<keyword evidence="6 10" id="KW-1133">Transmembrane helix</keyword>
<name>A0A9C6DPM0_9MUSC</name>
<gene>
    <name evidence="12 13 14 15 16 17" type="primary">LOC119635654</name>
</gene>
<feature type="transmembrane region" description="Helical" evidence="10">
    <location>
        <begin position="565"/>
        <end position="595"/>
    </location>
</feature>
<feature type="transmembrane region" description="Helical" evidence="10">
    <location>
        <begin position="773"/>
        <end position="798"/>
    </location>
</feature>
<dbReference type="CDD" id="cd06857">
    <property type="entry name" value="SLC5-6-like_sbd"/>
    <property type="match status" value="1"/>
</dbReference>
<accession>A0A9C6DPM0</accession>
<evidence type="ECO:0000313" key="15">
    <source>
        <dbReference type="RefSeq" id="XP_037886488.1"/>
    </source>
</evidence>
<evidence type="ECO:0000256" key="1">
    <source>
        <dbReference type="ARBA" id="ARBA00004141"/>
    </source>
</evidence>
<feature type="region of interest" description="Disordered" evidence="9">
    <location>
        <begin position="1100"/>
        <end position="1134"/>
    </location>
</feature>
<evidence type="ECO:0000313" key="16">
    <source>
        <dbReference type="RefSeq" id="XP_037886489.1"/>
    </source>
</evidence>
<evidence type="ECO:0000313" key="17">
    <source>
        <dbReference type="RefSeq" id="XP_037886490.1"/>
    </source>
</evidence>
<dbReference type="PANTHER" id="PTHR11616:SF323">
    <property type="entry name" value="SODIUM-DEPENDENT TRANSPORTER BEDRAGGLED"/>
    <property type="match status" value="1"/>
</dbReference>
<dbReference type="RefSeq" id="XP_037886489.1">
    <property type="nucleotide sequence ID" value="XM_038030561.1"/>
</dbReference>
<dbReference type="GO" id="GO:0089718">
    <property type="term" value="P:amino acid import across plasma membrane"/>
    <property type="evidence" value="ECO:0007669"/>
    <property type="project" value="TreeGrafter"/>
</dbReference>
<dbReference type="GO" id="GO:0015179">
    <property type="term" value="F:L-amino acid transmembrane transporter activity"/>
    <property type="evidence" value="ECO:0007669"/>
    <property type="project" value="TreeGrafter"/>
</dbReference>
<feature type="transmembrane region" description="Helical" evidence="10">
    <location>
        <begin position="950"/>
        <end position="972"/>
    </location>
</feature>
<feature type="compositionally biased region" description="Polar residues" evidence="9">
    <location>
        <begin position="1107"/>
        <end position="1118"/>
    </location>
</feature>
<dbReference type="PANTHER" id="PTHR11616">
    <property type="entry name" value="SODIUM/CHLORIDE DEPENDENT TRANSPORTER"/>
    <property type="match status" value="1"/>
</dbReference>
<dbReference type="RefSeq" id="XP_037886485.1">
    <property type="nucleotide sequence ID" value="XM_038030557.1"/>
</dbReference>
<feature type="transmembrane region" description="Helical" evidence="10">
    <location>
        <begin position="920"/>
        <end position="938"/>
    </location>
</feature>
<evidence type="ECO:0000313" key="12">
    <source>
        <dbReference type="RefSeq" id="XP_037886485.1"/>
    </source>
</evidence>
<dbReference type="InterPro" id="IPR000175">
    <property type="entry name" value="Na/ntran_symport"/>
</dbReference>
<dbReference type="RefSeq" id="XP_037886488.1">
    <property type="nucleotide sequence ID" value="XM_038030560.1"/>
</dbReference>
<evidence type="ECO:0000256" key="4">
    <source>
        <dbReference type="ARBA" id="ARBA00022692"/>
    </source>
</evidence>
<proteinExistence type="inferred from homology"/>
<keyword evidence="8" id="KW-0479">Metal-binding</keyword>
<feature type="transmembrane region" description="Helical" evidence="10">
    <location>
        <begin position="694"/>
        <end position="713"/>
    </location>
</feature>
<dbReference type="PROSITE" id="PS50267">
    <property type="entry name" value="NA_NEUROTRAN_SYMP_3"/>
    <property type="match status" value="1"/>
</dbReference>
<dbReference type="GO" id="GO:0005283">
    <property type="term" value="F:amino acid:sodium symporter activity"/>
    <property type="evidence" value="ECO:0007669"/>
    <property type="project" value="TreeGrafter"/>
</dbReference>
<keyword evidence="3" id="KW-0813">Transport</keyword>
<evidence type="ECO:0000256" key="2">
    <source>
        <dbReference type="ARBA" id="ARBA00006459"/>
    </source>
</evidence>
<dbReference type="SUPFAM" id="SSF161070">
    <property type="entry name" value="SNF-like"/>
    <property type="match status" value="1"/>
</dbReference>
<keyword evidence="8" id="KW-0915">Sodium</keyword>
<dbReference type="InterPro" id="IPR037272">
    <property type="entry name" value="SNS_sf"/>
</dbReference>
<dbReference type="RefSeq" id="XP_037886487.1">
    <property type="nucleotide sequence ID" value="XM_038030559.1"/>
</dbReference>
<dbReference type="GO" id="GO:0005886">
    <property type="term" value="C:plasma membrane"/>
    <property type="evidence" value="ECO:0007669"/>
    <property type="project" value="TreeGrafter"/>
</dbReference>
<dbReference type="GeneID" id="119635654"/>